<accession>A7T0N7</accession>
<evidence type="ECO:0000259" key="2">
    <source>
        <dbReference type="Pfam" id="PF02318"/>
    </source>
</evidence>
<feature type="compositionally biased region" description="Basic and acidic residues" evidence="1">
    <location>
        <begin position="158"/>
        <end position="191"/>
    </location>
</feature>
<name>A7T0N7_NEMVE</name>
<evidence type="ECO:0000313" key="4">
    <source>
        <dbReference type="Proteomes" id="UP000001593"/>
    </source>
</evidence>
<dbReference type="InterPro" id="IPR013083">
    <property type="entry name" value="Znf_RING/FYVE/PHD"/>
</dbReference>
<dbReference type="GO" id="GO:0031267">
    <property type="term" value="F:small GTPase binding"/>
    <property type="evidence" value="ECO:0007669"/>
    <property type="project" value="InterPro"/>
</dbReference>
<feature type="region of interest" description="Disordered" evidence="1">
    <location>
        <begin position="145"/>
        <end position="197"/>
    </location>
</feature>
<evidence type="ECO:0000256" key="1">
    <source>
        <dbReference type="SAM" id="MobiDB-lite"/>
    </source>
</evidence>
<dbReference type="HOGENOM" id="CLU_1241432_0_0_1"/>
<dbReference type="Pfam" id="PF02318">
    <property type="entry name" value="FYVE_2"/>
    <property type="match status" value="1"/>
</dbReference>
<dbReference type="InterPro" id="IPR039032">
    <property type="entry name" value="Rim-like"/>
</dbReference>
<dbReference type="STRING" id="45351.A7T0N7"/>
<dbReference type="EMBL" id="DS470041">
    <property type="protein sequence ID" value="EDO30474.1"/>
    <property type="molecule type" value="Genomic_DNA"/>
</dbReference>
<reference evidence="3 4" key="1">
    <citation type="journal article" date="2007" name="Science">
        <title>Sea anemone genome reveals ancestral eumetazoan gene repertoire and genomic organization.</title>
        <authorList>
            <person name="Putnam N.H."/>
            <person name="Srivastava M."/>
            <person name="Hellsten U."/>
            <person name="Dirks B."/>
            <person name="Chapman J."/>
            <person name="Salamov A."/>
            <person name="Terry A."/>
            <person name="Shapiro H."/>
            <person name="Lindquist E."/>
            <person name="Kapitonov V.V."/>
            <person name="Jurka J."/>
            <person name="Genikhovich G."/>
            <person name="Grigoriev I.V."/>
            <person name="Lucas S.M."/>
            <person name="Steele R.E."/>
            <person name="Finnerty J.R."/>
            <person name="Technau U."/>
            <person name="Martindale M.Q."/>
            <person name="Rokhsar D.S."/>
        </authorList>
    </citation>
    <scope>NUCLEOTIDE SEQUENCE [LARGE SCALE GENOMIC DNA]</scope>
    <source>
        <strain evidence="4">CH2 X CH6</strain>
    </source>
</reference>
<sequence length="223" mass="25925">MGDTALRDIDFSKLSKQEARLLKRVLEKQRYFEELTDRRKRYLKLEIKQLEERLANAARHVRDPLLCRISHRTKVSTTVMRHCQKCQRQTCLRCGEQGKLNQGWHYLLCKKKVEFLTITGTWCESQGLIAPAQLFLEKLGDLKTYPDLPNEPQQAEPEEGRRGEGGMEGEGREDGGMEEGGRKEEAINDNERENDEDEALMYRLEVFQSDKYSLSGTLEICQR</sequence>
<dbReference type="GO" id="GO:0016020">
    <property type="term" value="C:membrane"/>
    <property type="evidence" value="ECO:0007669"/>
    <property type="project" value="InterPro"/>
</dbReference>
<dbReference type="InterPro" id="IPR041282">
    <property type="entry name" value="FYVE_2"/>
</dbReference>
<dbReference type="Proteomes" id="UP000001593">
    <property type="component" value="Unassembled WGS sequence"/>
</dbReference>
<feature type="domain" description="FYVE-type zinc finger" evidence="2">
    <location>
        <begin position="12"/>
        <end position="122"/>
    </location>
</feature>
<dbReference type="Gene3D" id="3.30.40.10">
    <property type="entry name" value="Zinc/RING finger domain, C3HC4 (zinc finger)"/>
    <property type="match status" value="1"/>
</dbReference>
<dbReference type="PANTHER" id="PTHR12157">
    <property type="entry name" value="REGULATING SYNAPTIC MEMBRANE EXOCYTOSIS PROTEIN"/>
    <property type="match status" value="1"/>
</dbReference>
<dbReference type="PhylomeDB" id="A7T0N7"/>
<dbReference type="AlphaFoldDB" id="A7T0N7"/>
<dbReference type="InParanoid" id="A7T0N7"/>
<dbReference type="PANTHER" id="PTHR12157:SF25">
    <property type="entry name" value="REGULATING SYNAPTIC MEMBRANE EXOCYTOSIS PROTEIN 3"/>
    <property type="match status" value="1"/>
</dbReference>
<dbReference type="GO" id="GO:0006887">
    <property type="term" value="P:exocytosis"/>
    <property type="evidence" value="ECO:0007669"/>
    <property type="project" value="InterPro"/>
</dbReference>
<gene>
    <name evidence="3" type="ORF">NEMVEDRAFT_v1g220528</name>
</gene>
<proteinExistence type="predicted"/>
<keyword evidence="4" id="KW-1185">Reference proteome</keyword>
<organism evidence="3 4">
    <name type="scientific">Nematostella vectensis</name>
    <name type="common">Starlet sea anemone</name>
    <dbReference type="NCBI Taxonomy" id="45351"/>
    <lineage>
        <taxon>Eukaryota</taxon>
        <taxon>Metazoa</taxon>
        <taxon>Cnidaria</taxon>
        <taxon>Anthozoa</taxon>
        <taxon>Hexacorallia</taxon>
        <taxon>Actiniaria</taxon>
        <taxon>Edwardsiidae</taxon>
        <taxon>Nematostella</taxon>
    </lineage>
</organism>
<evidence type="ECO:0000313" key="3">
    <source>
        <dbReference type="EMBL" id="EDO30474.1"/>
    </source>
</evidence>
<protein>
    <recommendedName>
        <fullName evidence="2">FYVE-type zinc finger domain-containing protein</fullName>
    </recommendedName>
</protein>